<evidence type="ECO:0000313" key="3">
    <source>
        <dbReference type="Proteomes" id="UP000321419"/>
    </source>
</evidence>
<dbReference type="RefSeq" id="WP_089349341.1">
    <property type="nucleotide sequence ID" value="NZ_BJUM01000012.1"/>
</dbReference>
<protein>
    <submittedName>
        <fullName evidence="2">Uncharacterized protein</fullName>
    </submittedName>
</protein>
<keyword evidence="3" id="KW-1185">Reference proteome</keyword>
<dbReference type="AlphaFoldDB" id="A0A510XUJ2"/>
<dbReference type="OrthoDB" id="6314541at2"/>
<dbReference type="EMBL" id="BJUM01000012">
    <property type="protein sequence ID" value="GEK54716.1"/>
    <property type="molecule type" value="Genomic_DNA"/>
</dbReference>
<comment type="caution">
    <text evidence="2">The sequence shown here is derived from an EMBL/GenBank/DDBJ whole genome shotgun (WGS) entry which is preliminary data.</text>
</comment>
<keyword evidence="1" id="KW-0732">Signal</keyword>
<organism evidence="2 3">
    <name type="scientific">Pseudoalteromonas espejiana</name>
    <dbReference type="NCBI Taxonomy" id="28107"/>
    <lineage>
        <taxon>Bacteria</taxon>
        <taxon>Pseudomonadati</taxon>
        <taxon>Pseudomonadota</taxon>
        <taxon>Gammaproteobacteria</taxon>
        <taxon>Alteromonadales</taxon>
        <taxon>Pseudoalteromonadaceae</taxon>
        <taxon>Pseudoalteromonas</taxon>
    </lineage>
</organism>
<feature type="signal peptide" evidence="1">
    <location>
        <begin position="1"/>
        <end position="26"/>
    </location>
</feature>
<accession>A0A510XUJ2</accession>
<gene>
    <name evidence="2" type="ORF">PES01_15610</name>
</gene>
<dbReference type="Proteomes" id="UP000321419">
    <property type="component" value="Unassembled WGS sequence"/>
</dbReference>
<sequence length="189" mass="20319">MNKLLLVCTLLVAALYMFKNDLTAFAQSSFADFSADNDFVEIHSPAVVDIQASPEQIMAVSDSGITLTEQIVITPQEVGAYSELRSQGVANGLASPVLKHSEQTVLNTVQSSFAEKSLFLYSFECKKNDCNAGIVATDGQPKHEDIAGVLAHLSSAEEFANHSVQLAGVAVNNDGILQYDLNIKNNLPE</sequence>
<feature type="chain" id="PRO_5021855120" evidence="1">
    <location>
        <begin position="27"/>
        <end position="189"/>
    </location>
</feature>
<evidence type="ECO:0000313" key="2">
    <source>
        <dbReference type="EMBL" id="GEK54716.1"/>
    </source>
</evidence>
<evidence type="ECO:0000256" key="1">
    <source>
        <dbReference type="SAM" id="SignalP"/>
    </source>
</evidence>
<proteinExistence type="predicted"/>
<name>A0A510XUJ2_9GAMM</name>
<reference evidence="2 3" key="1">
    <citation type="submission" date="2019-07" db="EMBL/GenBank/DDBJ databases">
        <title>Whole genome shotgun sequence of Pseudoalteromonas espejiana NBRC 102222.</title>
        <authorList>
            <person name="Hosoyama A."/>
            <person name="Uohara A."/>
            <person name="Ohji S."/>
            <person name="Ichikawa N."/>
        </authorList>
    </citation>
    <scope>NUCLEOTIDE SEQUENCE [LARGE SCALE GENOMIC DNA]</scope>
    <source>
        <strain evidence="2 3">NBRC 102222</strain>
    </source>
</reference>